<keyword evidence="2" id="KW-0472">Membrane</keyword>
<evidence type="ECO:0000313" key="3">
    <source>
        <dbReference type="EMBL" id="KAH9425241.1"/>
    </source>
</evidence>
<comment type="caution">
    <text evidence="3">The sequence shown here is derived from an EMBL/GenBank/DDBJ whole genome shotgun (WGS) entry which is preliminary data.</text>
</comment>
<sequence>MNNQTAISIIDSADANSSNHRIDHRHKHRRHHHQHHNLPRRIKRRSKISNKTLGKFLGFTFLLLILVAMFIAIRGRHNEMMYVALTFTIFSIALFSYGYWSAVNRGDGIWQYIGPTNLQHQQMSNPNYHFDPIHPEQQQQQLSSSMKNNPNIRSYMVAPPKMGGQTSGNYSLNENADFTEVILPDRKSKSNHSISQSN</sequence>
<evidence type="ECO:0000313" key="4">
    <source>
        <dbReference type="Proteomes" id="UP000887458"/>
    </source>
</evidence>
<feature type="compositionally biased region" description="Polar residues" evidence="1">
    <location>
        <begin position="136"/>
        <end position="146"/>
    </location>
</feature>
<reference evidence="3 4" key="1">
    <citation type="journal article" date="2018" name="J. Allergy Clin. Immunol.">
        <title>High-quality assembly of Dermatophagoides pteronyssinus genome and transcriptome reveals a wide range of novel allergens.</title>
        <authorList>
            <person name="Liu X.Y."/>
            <person name="Yang K.Y."/>
            <person name="Wang M.Q."/>
            <person name="Kwok J.S."/>
            <person name="Zeng X."/>
            <person name="Yang Z."/>
            <person name="Xiao X.J."/>
            <person name="Lau C.P."/>
            <person name="Li Y."/>
            <person name="Huang Z.M."/>
            <person name="Ba J.G."/>
            <person name="Yim A.K."/>
            <person name="Ouyang C.Y."/>
            <person name="Ngai S.M."/>
            <person name="Chan T.F."/>
            <person name="Leung E.L."/>
            <person name="Liu L."/>
            <person name="Liu Z.G."/>
            <person name="Tsui S.K."/>
        </authorList>
    </citation>
    <scope>NUCLEOTIDE SEQUENCE [LARGE SCALE GENOMIC DNA]</scope>
    <source>
        <strain evidence="3">Derp</strain>
    </source>
</reference>
<keyword evidence="4" id="KW-1185">Reference proteome</keyword>
<feature type="transmembrane region" description="Helical" evidence="2">
    <location>
        <begin position="80"/>
        <end position="100"/>
    </location>
</feature>
<keyword evidence="2" id="KW-1133">Transmembrane helix</keyword>
<evidence type="ECO:0000256" key="2">
    <source>
        <dbReference type="SAM" id="Phobius"/>
    </source>
</evidence>
<feature type="compositionally biased region" description="Basic residues" evidence="1">
    <location>
        <begin position="22"/>
        <end position="41"/>
    </location>
</feature>
<dbReference type="EMBL" id="NJHN03000020">
    <property type="protein sequence ID" value="KAH9425241.1"/>
    <property type="molecule type" value="Genomic_DNA"/>
</dbReference>
<accession>A0ABQ8JRK4</accession>
<proteinExistence type="predicted"/>
<reference evidence="3 4" key="2">
    <citation type="journal article" date="2022" name="Mol. Biol. Evol.">
        <title>Comparative Genomics Reveals Insights into the Divergent Evolution of Astigmatic Mites and Household Pest Adaptations.</title>
        <authorList>
            <person name="Xiong Q."/>
            <person name="Wan A.T."/>
            <person name="Liu X."/>
            <person name="Fung C.S."/>
            <person name="Xiao X."/>
            <person name="Malainual N."/>
            <person name="Hou J."/>
            <person name="Wang L."/>
            <person name="Wang M."/>
            <person name="Yang K.Y."/>
            <person name="Cui Y."/>
            <person name="Leung E.L."/>
            <person name="Nong W."/>
            <person name="Shin S.K."/>
            <person name="Au S.W."/>
            <person name="Jeong K.Y."/>
            <person name="Chew F.T."/>
            <person name="Hui J.H."/>
            <person name="Leung T.F."/>
            <person name="Tungtrongchitr A."/>
            <person name="Zhong N."/>
            <person name="Liu Z."/>
            <person name="Tsui S.K."/>
        </authorList>
    </citation>
    <scope>NUCLEOTIDE SEQUENCE [LARGE SCALE GENOMIC DNA]</scope>
    <source>
        <strain evidence="3">Derp</strain>
    </source>
</reference>
<feature type="region of interest" description="Disordered" evidence="1">
    <location>
        <begin position="124"/>
        <end position="146"/>
    </location>
</feature>
<protein>
    <submittedName>
        <fullName evidence="3">Uncharacterized protein</fullName>
    </submittedName>
</protein>
<gene>
    <name evidence="3" type="ORF">DERP_014678</name>
</gene>
<dbReference type="Proteomes" id="UP000887458">
    <property type="component" value="Unassembled WGS sequence"/>
</dbReference>
<feature type="region of interest" description="Disordered" evidence="1">
    <location>
        <begin position="17"/>
        <end position="41"/>
    </location>
</feature>
<feature type="transmembrane region" description="Helical" evidence="2">
    <location>
        <begin position="53"/>
        <end position="74"/>
    </location>
</feature>
<organism evidence="3 4">
    <name type="scientific">Dermatophagoides pteronyssinus</name>
    <name type="common">European house dust mite</name>
    <dbReference type="NCBI Taxonomy" id="6956"/>
    <lineage>
        <taxon>Eukaryota</taxon>
        <taxon>Metazoa</taxon>
        <taxon>Ecdysozoa</taxon>
        <taxon>Arthropoda</taxon>
        <taxon>Chelicerata</taxon>
        <taxon>Arachnida</taxon>
        <taxon>Acari</taxon>
        <taxon>Acariformes</taxon>
        <taxon>Sarcoptiformes</taxon>
        <taxon>Astigmata</taxon>
        <taxon>Psoroptidia</taxon>
        <taxon>Analgoidea</taxon>
        <taxon>Pyroglyphidae</taxon>
        <taxon>Dermatophagoidinae</taxon>
        <taxon>Dermatophagoides</taxon>
    </lineage>
</organism>
<name>A0ABQ8JRK4_DERPT</name>
<evidence type="ECO:0000256" key="1">
    <source>
        <dbReference type="SAM" id="MobiDB-lite"/>
    </source>
</evidence>
<keyword evidence="2" id="KW-0812">Transmembrane</keyword>